<feature type="domain" description="Signal transduction histidine kinase subgroup 3 dimerisation and phosphoacceptor" evidence="6">
    <location>
        <begin position="210"/>
        <end position="278"/>
    </location>
</feature>
<keyword evidence="3" id="KW-0902">Two-component regulatory system</keyword>
<keyword evidence="5" id="KW-0472">Membrane</keyword>
<accession>A0A542E695</accession>
<feature type="transmembrane region" description="Helical" evidence="5">
    <location>
        <begin position="64"/>
        <end position="84"/>
    </location>
</feature>
<dbReference type="InterPro" id="IPR036890">
    <property type="entry name" value="HATPase_C_sf"/>
</dbReference>
<dbReference type="GO" id="GO:0046983">
    <property type="term" value="F:protein dimerization activity"/>
    <property type="evidence" value="ECO:0007669"/>
    <property type="project" value="InterPro"/>
</dbReference>
<dbReference type="Gene3D" id="1.20.5.1930">
    <property type="match status" value="1"/>
</dbReference>
<evidence type="ECO:0000259" key="6">
    <source>
        <dbReference type="Pfam" id="PF07730"/>
    </source>
</evidence>
<dbReference type="GO" id="GO:0000155">
    <property type="term" value="F:phosphorelay sensor kinase activity"/>
    <property type="evidence" value="ECO:0007669"/>
    <property type="project" value="InterPro"/>
</dbReference>
<keyword evidence="5" id="KW-1133">Transmembrane helix</keyword>
<dbReference type="SUPFAM" id="SSF55874">
    <property type="entry name" value="ATPase domain of HSP90 chaperone/DNA topoisomerase II/histidine kinase"/>
    <property type="match status" value="1"/>
</dbReference>
<dbReference type="RefSeq" id="WP_211356101.1">
    <property type="nucleotide sequence ID" value="NZ_BAAAPR010000010.1"/>
</dbReference>
<dbReference type="EMBL" id="VFMN01000001">
    <property type="protein sequence ID" value="TQJ10809.1"/>
    <property type="molecule type" value="Genomic_DNA"/>
</dbReference>
<reference evidence="7 8" key="1">
    <citation type="submission" date="2019-06" db="EMBL/GenBank/DDBJ databases">
        <title>Sequencing the genomes of 1000 actinobacteria strains.</title>
        <authorList>
            <person name="Klenk H.-P."/>
        </authorList>
    </citation>
    <scope>NUCLEOTIDE SEQUENCE [LARGE SCALE GENOMIC DNA]</scope>
    <source>
        <strain evidence="7 8">DSM 18607</strain>
    </source>
</reference>
<dbReference type="Proteomes" id="UP000317893">
    <property type="component" value="Unassembled WGS sequence"/>
</dbReference>
<evidence type="ECO:0000256" key="2">
    <source>
        <dbReference type="ARBA" id="ARBA00022777"/>
    </source>
</evidence>
<organism evidence="7 8">
    <name type="scientific">Lapillicoccus jejuensis</name>
    <dbReference type="NCBI Taxonomy" id="402171"/>
    <lineage>
        <taxon>Bacteria</taxon>
        <taxon>Bacillati</taxon>
        <taxon>Actinomycetota</taxon>
        <taxon>Actinomycetes</taxon>
        <taxon>Micrococcales</taxon>
        <taxon>Intrasporangiaceae</taxon>
        <taxon>Lapillicoccus</taxon>
    </lineage>
</organism>
<name>A0A542E695_9MICO</name>
<comment type="caution">
    <text evidence="7">The sequence shown here is derived from an EMBL/GenBank/DDBJ whole genome shotgun (WGS) entry which is preliminary data.</text>
</comment>
<dbReference type="InterPro" id="IPR050482">
    <property type="entry name" value="Sensor_HK_TwoCompSys"/>
</dbReference>
<sequence>MSSTDDDGRLWWAARARRRRTAQLSPDERFGRRFNAWALFGAGVWTVFLVPVGGDALRYGALRATAGIAGLLVFVATYLSLFLLRRHHASQTRRQGRVTASAVGFYLLLMALATGVLLLVPPSGTACYVYVAVAGIFLFPMWVGAGQAVALAAGTELLVRTVPGWSASDGIGLSVFLASFAVWGIAQAMGRSMDLVAAKDENAQLLVGQERARMARDLHDILGHSLTVITVKAELAGRLLEGGSPEGVARARRELADLERLSRDALADTRRTVEGYRDLSLPGEITRARAALEAAEIEAHLPGSTDEVPTEWRELFAWTVREGVTNVVRHSAARTCTVTVAPDRVSIADDGRGCAGAAADGGNGLVGLRERAAAAGARVVVHSPTDGGYVLVVQVPGAGERAEQGVAAGRPARSGSAPGPRAATS</sequence>
<evidence type="ECO:0000256" key="1">
    <source>
        <dbReference type="ARBA" id="ARBA00022679"/>
    </source>
</evidence>
<dbReference type="GO" id="GO:0016020">
    <property type="term" value="C:membrane"/>
    <property type="evidence" value="ECO:0007669"/>
    <property type="project" value="InterPro"/>
</dbReference>
<dbReference type="PANTHER" id="PTHR24421">
    <property type="entry name" value="NITRATE/NITRITE SENSOR PROTEIN NARX-RELATED"/>
    <property type="match status" value="1"/>
</dbReference>
<dbReference type="Gene3D" id="3.30.565.10">
    <property type="entry name" value="Histidine kinase-like ATPase, C-terminal domain"/>
    <property type="match status" value="1"/>
</dbReference>
<dbReference type="AlphaFoldDB" id="A0A542E695"/>
<evidence type="ECO:0000256" key="3">
    <source>
        <dbReference type="ARBA" id="ARBA00023012"/>
    </source>
</evidence>
<evidence type="ECO:0000256" key="5">
    <source>
        <dbReference type="SAM" id="Phobius"/>
    </source>
</evidence>
<feature type="transmembrane region" description="Helical" evidence="5">
    <location>
        <begin position="165"/>
        <end position="186"/>
    </location>
</feature>
<evidence type="ECO:0000313" key="8">
    <source>
        <dbReference type="Proteomes" id="UP000317893"/>
    </source>
</evidence>
<dbReference type="InterPro" id="IPR011712">
    <property type="entry name" value="Sig_transdc_His_kin_sub3_dim/P"/>
</dbReference>
<keyword evidence="2 7" id="KW-0418">Kinase</keyword>
<feature type="transmembrane region" description="Helical" evidence="5">
    <location>
        <begin position="128"/>
        <end position="153"/>
    </location>
</feature>
<keyword evidence="8" id="KW-1185">Reference proteome</keyword>
<dbReference type="PANTHER" id="PTHR24421:SF63">
    <property type="entry name" value="SENSOR HISTIDINE KINASE DESK"/>
    <property type="match status" value="1"/>
</dbReference>
<proteinExistence type="predicted"/>
<feature type="transmembrane region" description="Helical" evidence="5">
    <location>
        <begin position="105"/>
        <end position="122"/>
    </location>
</feature>
<dbReference type="Pfam" id="PF07730">
    <property type="entry name" value="HisKA_3"/>
    <property type="match status" value="1"/>
</dbReference>
<gene>
    <name evidence="7" type="ORF">FB458_3950</name>
</gene>
<evidence type="ECO:0000313" key="7">
    <source>
        <dbReference type="EMBL" id="TQJ10809.1"/>
    </source>
</evidence>
<keyword evidence="1" id="KW-0808">Transferase</keyword>
<evidence type="ECO:0000256" key="4">
    <source>
        <dbReference type="SAM" id="MobiDB-lite"/>
    </source>
</evidence>
<feature type="transmembrane region" description="Helical" evidence="5">
    <location>
        <begin position="34"/>
        <end position="52"/>
    </location>
</feature>
<protein>
    <submittedName>
        <fullName evidence="7">Two-component system sensor histidine kinase DesK</fullName>
    </submittedName>
</protein>
<feature type="region of interest" description="Disordered" evidence="4">
    <location>
        <begin position="400"/>
        <end position="425"/>
    </location>
</feature>
<keyword evidence="5" id="KW-0812">Transmembrane</keyword>